<accession>A0A1H5WDD6</accession>
<protein>
    <submittedName>
        <fullName evidence="1">Uncharacterized protein</fullName>
    </submittedName>
</protein>
<gene>
    <name evidence="1" type="ORF">SAMN04488045_1391</name>
</gene>
<evidence type="ECO:0000313" key="1">
    <source>
        <dbReference type="EMBL" id="SEF97388.1"/>
    </source>
</evidence>
<organism evidence="1 2">
    <name type="scientific">Thalassococcus halodurans</name>
    <dbReference type="NCBI Taxonomy" id="373675"/>
    <lineage>
        <taxon>Bacteria</taxon>
        <taxon>Pseudomonadati</taxon>
        <taxon>Pseudomonadota</taxon>
        <taxon>Alphaproteobacteria</taxon>
        <taxon>Rhodobacterales</taxon>
        <taxon>Roseobacteraceae</taxon>
        <taxon>Thalassococcus</taxon>
    </lineage>
</organism>
<name>A0A1H5WDD6_9RHOB</name>
<sequence>MTFAADHMIARPELTMPDAEAALVRDAYGRADVILEYGSGGSTVLASEMTGKTVFSVESDQQWAAMMRDFLRQNPPASGTEVDVIWADIGPTKEWGHPADNSEWKRYPRYPLEIWYENHFKQPDVVLVDGRFRAGCALATAFMTEKPVELLFDDYIDRKAYHVVEDFLGAPQITGRMAKFNVTPRNIDKKSLMRVVQVMSRPL</sequence>
<keyword evidence="2" id="KW-1185">Reference proteome</keyword>
<dbReference type="AlphaFoldDB" id="A0A1H5WDD6"/>
<dbReference type="OrthoDB" id="7445868at2"/>
<dbReference type="Proteomes" id="UP000236752">
    <property type="component" value="Unassembled WGS sequence"/>
</dbReference>
<proteinExistence type="predicted"/>
<evidence type="ECO:0000313" key="2">
    <source>
        <dbReference type="Proteomes" id="UP000236752"/>
    </source>
</evidence>
<dbReference type="Gene3D" id="3.40.50.150">
    <property type="entry name" value="Vaccinia Virus protein VP39"/>
    <property type="match status" value="1"/>
</dbReference>
<dbReference type="InterPro" id="IPR029063">
    <property type="entry name" value="SAM-dependent_MTases_sf"/>
</dbReference>
<reference evidence="1 2" key="1">
    <citation type="submission" date="2016-10" db="EMBL/GenBank/DDBJ databases">
        <authorList>
            <person name="de Groot N.N."/>
        </authorList>
    </citation>
    <scope>NUCLEOTIDE SEQUENCE [LARGE SCALE GENOMIC DNA]</scope>
    <source>
        <strain evidence="1 2">DSM 26915</strain>
    </source>
</reference>
<dbReference type="EMBL" id="FNUZ01000002">
    <property type="protein sequence ID" value="SEF97388.1"/>
    <property type="molecule type" value="Genomic_DNA"/>
</dbReference>